<name>Q7UZ30_RHOBA</name>
<reference evidence="1 2" key="1">
    <citation type="journal article" date="2003" name="Proc. Natl. Acad. Sci. U.S.A.">
        <title>Complete genome sequence of the marine planctomycete Pirellula sp. strain 1.</title>
        <authorList>
            <person name="Gloeckner F.O."/>
            <person name="Kube M."/>
            <person name="Bauer M."/>
            <person name="Teeling H."/>
            <person name="Lombardot T."/>
            <person name="Ludwig W."/>
            <person name="Gade D."/>
            <person name="Beck A."/>
            <person name="Borzym K."/>
            <person name="Heitmann K."/>
            <person name="Rabus R."/>
            <person name="Schlesner H."/>
            <person name="Amann R."/>
            <person name="Reinhardt R."/>
        </authorList>
    </citation>
    <scope>NUCLEOTIDE SEQUENCE [LARGE SCALE GENOMIC DNA]</scope>
    <source>
        <strain evidence="2">DSM 10527 / NCIMB 13988 / SH1</strain>
    </source>
</reference>
<evidence type="ECO:0000313" key="2">
    <source>
        <dbReference type="Proteomes" id="UP000001025"/>
    </source>
</evidence>
<dbReference type="Proteomes" id="UP000001025">
    <property type="component" value="Chromosome"/>
</dbReference>
<dbReference type="EnsemblBacteria" id="CAD71456">
    <property type="protein sequence ID" value="CAD71456"/>
    <property type="gene ID" value="RB227"/>
</dbReference>
<sequence>MKVVERIEKDAPHPNCRWSSRQIWLRQASEAPFSRVISPTIHPVAHPKRSPAGDFAQRV</sequence>
<protein>
    <submittedName>
        <fullName evidence="1">Uncharacterized protein</fullName>
    </submittedName>
</protein>
<dbReference type="HOGENOM" id="CLU_2957597_0_0_0"/>
<dbReference type="KEGG" id="rba:RB227"/>
<dbReference type="AlphaFoldDB" id="Q7UZ30"/>
<accession>Q7UZ30</accession>
<dbReference type="EMBL" id="BX294133">
    <property type="protein sequence ID" value="CAD71456.1"/>
    <property type="molecule type" value="Genomic_DNA"/>
</dbReference>
<gene>
    <name evidence="1" type="ordered locus">RB227</name>
</gene>
<proteinExistence type="predicted"/>
<keyword evidence="2" id="KW-1185">Reference proteome</keyword>
<dbReference type="InParanoid" id="Q7UZ30"/>
<organism evidence="1 2">
    <name type="scientific">Rhodopirellula baltica (strain DSM 10527 / NCIMB 13988 / SH1)</name>
    <dbReference type="NCBI Taxonomy" id="243090"/>
    <lineage>
        <taxon>Bacteria</taxon>
        <taxon>Pseudomonadati</taxon>
        <taxon>Planctomycetota</taxon>
        <taxon>Planctomycetia</taxon>
        <taxon>Pirellulales</taxon>
        <taxon>Pirellulaceae</taxon>
        <taxon>Rhodopirellula</taxon>
    </lineage>
</organism>
<evidence type="ECO:0000313" key="1">
    <source>
        <dbReference type="EMBL" id="CAD71456.1"/>
    </source>
</evidence>